<dbReference type="STRING" id="1302689.RG47T_0388"/>
<keyword evidence="1" id="KW-1133">Transmembrane helix</keyword>
<dbReference type="Pfam" id="PF02789">
    <property type="entry name" value="Peptidase_M17_N"/>
    <property type="match status" value="1"/>
</dbReference>
<reference evidence="3 4" key="1">
    <citation type="submission" date="2016-11" db="EMBL/GenBank/DDBJ databases">
        <title>Whole Genome Sequencing of Mucilaginibacter polytrichastri RG4-7(T) isolated from the moss sample.</title>
        <authorList>
            <person name="Li Y."/>
        </authorList>
    </citation>
    <scope>NUCLEOTIDE SEQUENCE [LARGE SCALE GENOMIC DNA]</scope>
    <source>
        <strain evidence="3 4">RG4-7</strain>
    </source>
</reference>
<dbReference type="GO" id="GO:0006508">
    <property type="term" value="P:proteolysis"/>
    <property type="evidence" value="ECO:0007669"/>
    <property type="project" value="InterPro"/>
</dbReference>
<dbReference type="OrthoDB" id="651222at2"/>
<organism evidence="3 4">
    <name type="scientific">Mucilaginibacter polytrichastri</name>
    <dbReference type="NCBI Taxonomy" id="1302689"/>
    <lineage>
        <taxon>Bacteria</taxon>
        <taxon>Pseudomonadati</taxon>
        <taxon>Bacteroidota</taxon>
        <taxon>Sphingobacteriia</taxon>
        <taxon>Sphingobacteriales</taxon>
        <taxon>Sphingobacteriaceae</taxon>
        <taxon>Mucilaginibacter</taxon>
    </lineage>
</organism>
<evidence type="ECO:0000313" key="4">
    <source>
        <dbReference type="Proteomes" id="UP000186720"/>
    </source>
</evidence>
<dbReference type="Gene3D" id="3.40.220.10">
    <property type="entry name" value="Leucine Aminopeptidase, subunit E, domain 1"/>
    <property type="match status" value="1"/>
</dbReference>
<gene>
    <name evidence="3" type="ORF">RG47T_0388</name>
</gene>
<accession>A0A1Q5ZT48</accession>
<protein>
    <recommendedName>
        <fullName evidence="2">Peptidase M17 leucyl aminopeptidase N-terminal domain-containing protein</fullName>
    </recommendedName>
</protein>
<comment type="caution">
    <text evidence="3">The sequence shown here is derived from an EMBL/GenBank/DDBJ whole genome shotgun (WGS) entry which is preliminary data.</text>
</comment>
<dbReference type="Proteomes" id="UP000186720">
    <property type="component" value="Unassembled WGS sequence"/>
</dbReference>
<dbReference type="AlphaFoldDB" id="A0A1Q5ZT48"/>
<evidence type="ECO:0000259" key="2">
    <source>
        <dbReference type="Pfam" id="PF02789"/>
    </source>
</evidence>
<feature type="transmembrane region" description="Helical" evidence="1">
    <location>
        <begin position="12"/>
        <end position="29"/>
    </location>
</feature>
<dbReference type="InterPro" id="IPR043472">
    <property type="entry name" value="Macro_dom-like"/>
</dbReference>
<keyword evidence="4" id="KW-1185">Reference proteome</keyword>
<dbReference type="GO" id="GO:0070006">
    <property type="term" value="F:metalloaminopeptidase activity"/>
    <property type="evidence" value="ECO:0007669"/>
    <property type="project" value="InterPro"/>
</dbReference>
<keyword evidence="1" id="KW-0472">Membrane</keyword>
<feature type="domain" description="Peptidase M17 leucyl aminopeptidase N-terminal" evidence="2">
    <location>
        <begin position="95"/>
        <end position="174"/>
    </location>
</feature>
<keyword evidence="1" id="KW-0812">Transmembrane</keyword>
<dbReference type="EMBL" id="MPPL01000001">
    <property type="protein sequence ID" value="OKS84950.1"/>
    <property type="molecule type" value="Genomic_DNA"/>
</dbReference>
<evidence type="ECO:0000313" key="3">
    <source>
        <dbReference type="EMBL" id="OKS84950.1"/>
    </source>
</evidence>
<proteinExistence type="predicted"/>
<dbReference type="SUPFAM" id="SSF52949">
    <property type="entry name" value="Macro domain-like"/>
    <property type="match status" value="1"/>
</dbReference>
<sequence length="252" mass="26741">MNPIKPAKTQPYLCAFKAALILTAIVFLNDNIYAQKTAQPLAAVGTSAIIGSVDHIEIATTVQSPSNQPTPLQIVCIFEYTEGDITSAQALPAAANGLLHVDQAFNGLITDLRKSGKFAGHALETLLIIPPKGTIPAEKLLLIGLGNRNNFNPELMTNIGRIGMREALRLGVSSYSHASDLKDGGIDSPTGLVATNVIKGAIEAYETEQYLQGKGLTTLKPITKITLLTGQPFFTPTGDAVKLFVQSYPAAN</sequence>
<evidence type="ECO:0000256" key="1">
    <source>
        <dbReference type="SAM" id="Phobius"/>
    </source>
</evidence>
<dbReference type="InterPro" id="IPR008283">
    <property type="entry name" value="Peptidase_M17_N"/>
</dbReference>
<name>A0A1Q5ZT48_9SPHI</name>
<dbReference type="RefSeq" id="WP_074487710.1">
    <property type="nucleotide sequence ID" value="NZ_FPAM01000001.1"/>
</dbReference>